<evidence type="ECO:0000313" key="3">
    <source>
        <dbReference type="Proteomes" id="UP001151287"/>
    </source>
</evidence>
<dbReference type="OrthoDB" id="112749at2759"/>
<keyword evidence="3" id="KW-1185">Reference proteome</keyword>
<dbReference type="SUPFAM" id="SSF88697">
    <property type="entry name" value="PUA domain-like"/>
    <property type="match status" value="1"/>
</dbReference>
<dbReference type="PANTHER" id="PTHR34204">
    <property type="entry name" value="RNA-BINDING ASCH DOMAIN PROTEIN"/>
    <property type="match status" value="1"/>
</dbReference>
<gene>
    <name evidence="2" type="ORF">LUZ63_017520</name>
</gene>
<dbReference type="Proteomes" id="UP001151287">
    <property type="component" value="Unassembled WGS sequence"/>
</dbReference>
<proteinExistence type="predicted"/>
<dbReference type="InterPro" id="IPR015947">
    <property type="entry name" value="PUA-like_sf"/>
</dbReference>
<dbReference type="EMBL" id="JAMQYH010000005">
    <property type="protein sequence ID" value="KAJ1686130.1"/>
    <property type="molecule type" value="Genomic_DNA"/>
</dbReference>
<dbReference type="AlphaFoldDB" id="A0A9Q0HH74"/>
<dbReference type="CDD" id="cd06555">
    <property type="entry name" value="ASCH_PF0470_like"/>
    <property type="match status" value="1"/>
</dbReference>
<name>A0A9Q0HH74_9POAL</name>
<evidence type="ECO:0000259" key="1">
    <source>
        <dbReference type="Pfam" id="PF04266"/>
    </source>
</evidence>
<dbReference type="InterPro" id="IPR007374">
    <property type="entry name" value="ASCH_domain"/>
</dbReference>
<dbReference type="Gene3D" id="2.30.130.30">
    <property type="entry name" value="Hypothetical protein"/>
    <property type="match status" value="1"/>
</dbReference>
<accession>A0A9Q0HH74</accession>
<dbReference type="PANTHER" id="PTHR34204:SF2">
    <property type="entry name" value="RNA-BINDING ASCH DOMAIN PROTEIN"/>
    <property type="match status" value="1"/>
</dbReference>
<dbReference type="Pfam" id="PF04266">
    <property type="entry name" value="ASCH"/>
    <property type="match status" value="1"/>
</dbReference>
<evidence type="ECO:0000313" key="2">
    <source>
        <dbReference type="EMBL" id="KAJ1686130.1"/>
    </source>
</evidence>
<reference evidence="2" key="1">
    <citation type="journal article" date="2022" name="Cell">
        <title>Repeat-based holocentromeres influence genome architecture and karyotype evolution.</title>
        <authorList>
            <person name="Hofstatter P.G."/>
            <person name="Thangavel G."/>
            <person name="Lux T."/>
            <person name="Neumann P."/>
            <person name="Vondrak T."/>
            <person name="Novak P."/>
            <person name="Zhang M."/>
            <person name="Costa L."/>
            <person name="Castellani M."/>
            <person name="Scott A."/>
            <person name="Toegelov H."/>
            <person name="Fuchs J."/>
            <person name="Mata-Sucre Y."/>
            <person name="Dias Y."/>
            <person name="Vanzela A.L.L."/>
            <person name="Huettel B."/>
            <person name="Almeida C.C.S."/>
            <person name="Simkova H."/>
            <person name="Souza G."/>
            <person name="Pedrosa-Harand A."/>
            <person name="Macas J."/>
            <person name="Mayer K.F.X."/>
            <person name="Houben A."/>
            <person name="Marques A."/>
        </authorList>
    </citation>
    <scope>NUCLEOTIDE SEQUENCE</scope>
    <source>
        <strain evidence="2">RhyBre1mFocal</strain>
    </source>
</reference>
<sequence>MEKSEGSGAASPGVAAVRISDAVDELLRFTLSSTLSGDLDFSDLSLSSDFCSGLLLDNASITTQHLNDEEIGNGVPSYPLYKHLAKELGKSFEVGSFPRREDLGSNLPPEEQSQIKEIEWDELISKTGFELSNMYGSVNFELHVQEPFFSQLKAGRKKVEGRLAAGNYNNVAQGSLLLFNKCLFLKVERVTRYQSFREMLQVETLANVLPGVATIEEGKFFFSFCVAIYRKFYTEEKEKASGVLAISVSKPSSQPYIFMKEILNGLGYDGVGRLLGMIRTAGTVLDALPPSRSLLVSSAGRSYQPDIKGSTLTDAARALTKHAERSSEGWWGRLKGNDTHKNQLASEVINQLLDDCCWMNVHLIQPYGPVFEIRVREGYGARWSYDGSKFIGFLEPYTVDGFSKGWKH</sequence>
<organism evidence="2 3">
    <name type="scientific">Rhynchospora breviuscula</name>
    <dbReference type="NCBI Taxonomy" id="2022672"/>
    <lineage>
        <taxon>Eukaryota</taxon>
        <taxon>Viridiplantae</taxon>
        <taxon>Streptophyta</taxon>
        <taxon>Embryophyta</taxon>
        <taxon>Tracheophyta</taxon>
        <taxon>Spermatophyta</taxon>
        <taxon>Magnoliopsida</taxon>
        <taxon>Liliopsida</taxon>
        <taxon>Poales</taxon>
        <taxon>Cyperaceae</taxon>
        <taxon>Cyperoideae</taxon>
        <taxon>Rhynchosporeae</taxon>
        <taxon>Rhynchospora</taxon>
    </lineage>
</organism>
<protein>
    <recommendedName>
        <fullName evidence="1">ASCH domain-containing protein</fullName>
    </recommendedName>
</protein>
<comment type="caution">
    <text evidence="2">The sequence shown here is derived from an EMBL/GenBank/DDBJ whole genome shotgun (WGS) entry which is preliminary data.</text>
</comment>
<feature type="domain" description="ASCH" evidence="1">
    <location>
        <begin position="142"/>
        <end position="251"/>
    </location>
</feature>